<keyword evidence="1" id="KW-0812">Transmembrane</keyword>
<reference evidence="2 3" key="1">
    <citation type="submission" date="2019-02" db="EMBL/GenBank/DDBJ databases">
        <title>Deep-cultivation of Planctomycetes and their phenomic and genomic characterization uncovers novel biology.</title>
        <authorList>
            <person name="Wiegand S."/>
            <person name="Jogler M."/>
            <person name="Boedeker C."/>
            <person name="Pinto D."/>
            <person name="Vollmers J."/>
            <person name="Rivas-Marin E."/>
            <person name="Kohn T."/>
            <person name="Peeters S.H."/>
            <person name="Heuer A."/>
            <person name="Rast P."/>
            <person name="Oberbeckmann S."/>
            <person name="Bunk B."/>
            <person name="Jeske O."/>
            <person name="Meyerdierks A."/>
            <person name="Storesund J.E."/>
            <person name="Kallscheuer N."/>
            <person name="Luecker S."/>
            <person name="Lage O.M."/>
            <person name="Pohl T."/>
            <person name="Merkel B.J."/>
            <person name="Hornburger P."/>
            <person name="Mueller R.-W."/>
            <person name="Bruemmer F."/>
            <person name="Labrenz M."/>
            <person name="Spormann A.M."/>
            <person name="Op Den Camp H."/>
            <person name="Overmann J."/>
            <person name="Amann R."/>
            <person name="Jetten M.S.M."/>
            <person name="Mascher T."/>
            <person name="Medema M.H."/>
            <person name="Devos D.P."/>
            <person name="Kaster A.-K."/>
            <person name="Ovreas L."/>
            <person name="Rohde M."/>
            <person name="Galperin M.Y."/>
            <person name="Jogler C."/>
        </authorList>
    </citation>
    <scope>NUCLEOTIDE SEQUENCE [LARGE SCALE GENOMIC DNA]</scope>
    <source>
        <strain evidence="2 3">Pan54</strain>
    </source>
</reference>
<evidence type="ECO:0000313" key="3">
    <source>
        <dbReference type="Proteomes" id="UP000316095"/>
    </source>
</evidence>
<gene>
    <name evidence="2" type="ORF">Pan54_26110</name>
</gene>
<organism evidence="2 3">
    <name type="scientific">Rubinisphaera italica</name>
    <dbReference type="NCBI Taxonomy" id="2527969"/>
    <lineage>
        <taxon>Bacteria</taxon>
        <taxon>Pseudomonadati</taxon>
        <taxon>Planctomycetota</taxon>
        <taxon>Planctomycetia</taxon>
        <taxon>Planctomycetales</taxon>
        <taxon>Planctomycetaceae</taxon>
        <taxon>Rubinisphaera</taxon>
    </lineage>
</organism>
<evidence type="ECO:0000256" key="1">
    <source>
        <dbReference type="SAM" id="Phobius"/>
    </source>
</evidence>
<keyword evidence="1" id="KW-1133">Transmembrane helix</keyword>
<evidence type="ECO:0008006" key="4">
    <source>
        <dbReference type="Google" id="ProtNLM"/>
    </source>
</evidence>
<dbReference type="RefSeq" id="WP_146503811.1">
    <property type="nucleotide sequence ID" value="NZ_SJPG01000001.1"/>
</dbReference>
<feature type="transmembrane region" description="Helical" evidence="1">
    <location>
        <begin position="104"/>
        <end position="129"/>
    </location>
</feature>
<dbReference type="OrthoDB" id="9780267at2"/>
<comment type="caution">
    <text evidence="2">The sequence shown here is derived from an EMBL/GenBank/DDBJ whole genome shotgun (WGS) entry which is preliminary data.</text>
</comment>
<feature type="transmembrane region" description="Helical" evidence="1">
    <location>
        <begin position="74"/>
        <end position="97"/>
    </location>
</feature>
<dbReference type="AlphaFoldDB" id="A0A5C5XGF9"/>
<dbReference type="Pfam" id="PF04367">
    <property type="entry name" value="DUF502"/>
    <property type="match status" value="1"/>
</dbReference>
<protein>
    <recommendedName>
        <fullName evidence="4">DUF502 domain-containing protein</fullName>
    </recommendedName>
</protein>
<evidence type="ECO:0000313" key="2">
    <source>
        <dbReference type="EMBL" id="TWT61874.1"/>
    </source>
</evidence>
<sequence length="236" mass="26876">MTESVSETPVEAPTLTTRQRMFRRLVGGVLFVMPAVITIAVVYQIFLMVHRWIIAPVTLFIIPRHFEDDYLNGWWLVTPFISLFAVFGILYLAGYLFQTRLRNWLNWLFSNVPGISTIYVAIMDVLYAYQGPDGLKKIDKVVLVPFPHERARAAGYLMSRSRDIDTGDELVCVYIPLGLFPPSGYTLIYRSEDVIITDWEATDGWKILLSAGLTLPEKLPYRMPAPHTSKVVAKDS</sequence>
<keyword evidence="3" id="KW-1185">Reference proteome</keyword>
<feature type="transmembrane region" description="Helical" evidence="1">
    <location>
        <begin position="25"/>
        <end position="54"/>
    </location>
</feature>
<dbReference type="InterPro" id="IPR007462">
    <property type="entry name" value="COV1-like"/>
</dbReference>
<dbReference type="PANTHER" id="PTHR31876:SF26">
    <property type="entry name" value="PROTEIN LIKE COV 2"/>
    <property type="match status" value="1"/>
</dbReference>
<proteinExistence type="predicted"/>
<dbReference type="Proteomes" id="UP000316095">
    <property type="component" value="Unassembled WGS sequence"/>
</dbReference>
<dbReference type="PANTHER" id="PTHR31876">
    <property type="entry name" value="COV-LIKE PROTEIN 1"/>
    <property type="match status" value="1"/>
</dbReference>
<dbReference type="EMBL" id="SJPG01000001">
    <property type="protein sequence ID" value="TWT61874.1"/>
    <property type="molecule type" value="Genomic_DNA"/>
</dbReference>
<accession>A0A5C5XGF9</accession>
<keyword evidence="1" id="KW-0472">Membrane</keyword>
<name>A0A5C5XGF9_9PLAN</name>